<gene>
    <name evidence="2" type="ORF">GCM10022402_17790</name>
</gene>
<feature type="transmembrane region" description="Helical" evidence="1">
    <location>
        <begin position="116"/>
        <end position="135"/>
    </location>
</feature>
<feature type="transmembrane region" description="Helical" evidence="1">
    <location>
        <begin position="165"/>
        <end position="183"/>
    </location>
</feature>
<keyword evidence="3" id="KW-1185">Reference proteome</keyword>
<feature type="transmembrane region" description="Helical" evidence="1">
    <location>
        <begin position="142"/>
        <end position="159"/>
    </location>
</feature>
<keyword evidence="1" id="KW-0812">Transmembrane</keyword>
<sequence>MSALPARSASRWFDDRVIGPGASRGERFVCYAGALAGTALALVLATLAEMPALALLVIAVVAFDLYGGAVANATATATGKRWWHRPGRTTGHHFVFVVCHIQPFLLALVAPGVTWLWAAVAYGLTVAGTAVVLATPLHLRRPTAFAVTTLALTVAAATVEPPPALSWFVPVLLIKLLLAHLLFERE</sequence>
<evidence type="ECO:0000256" key="1">
    <source>
        <dbReference type="SAM" id="Phobius"/>
    </source>
</evidence>
<evidence type="ECO:0000313" key="2">
    <source>
        <dbReference type="EMBL" id="GAA3738327.1"/>
    </source>
</evidence>
<protein>
    <submittedName>
        <fullName evidence="2">Uncharacterized protein</fullName>
    </submittedName>
</protein>
<feature type="transmembrane region" description="Helical" evidence="1">
    <location>
        <begin position="53"/>
        <end position="73"/>
    </location>
</feature>
<dbReference type="EMBL" id="BAABDD010000006">
    <property type="protein sequence ID" value="GAA3738327.1"/>
    <property type="molecule type" value="Genomic_DNA"/>
</dbReference>
<accession>A0ABP7FI36</accession>
<comment type="caution">
    <text evidence="2">The sequence shown here is derived from an EMBL/GenBank/DDBJ whole genome shotgun (WGS) entry which is preliminary data.</text>
</comment>
<keyword evidence="1" id="KW-1133">Transmembrane helix</keyword>
<evidence type="ECO:0000313" key="3">
    <source>
        <dbReference type="Proteomes" id="UP001500908"/>
    </source>
</evidence>
<organism evidence="2 3">
    <name type="scientific">Salinactinospora qingdaonensis</name>
    <dbReference type="NCBI Taxonomy" id="702744"/>
    <lineage>
        <taxon>Bacteria</taxon>
        <taxon>Bacillati</taxon>
        <taxon>Actinomycetota</taxon>
        <taxon>Actinomycetes</taxon>
        <taxon>Streptosporangiales</taxon>
        <taxon>Nocardiopsidaceae</taxon>
        <taxon>Salinactinospora</taxon>
    </lineage>
</organism>
<keyword evidence="1" id="KW-0472">Membrane</keyword>
<feature type="transmembrane region" description="Helical" evidence="1">
    <location>
        <begin position="28"/>
        <end position="47"/>
    </location>
</feature>
<feature type="transmembrane region" description="Helical" evidence="1">
    <location>
        <begin position="94"/>
        <end position="110"/>
    </location>
</feature>
<reference evidence="3" key="1">
    <citation type="journal article" date="2019" name="Int. J. Syst. Evol. Microbiol.">
        <title>The Global Catalogue of Microorganisms (GCM) 10K type strain sequencing project: providing services to taxonomists for standard genome sequencing and annotation.</title>
        <authorList>
            <consortium name="The Broad Institute Genomics Platform"/>
            <consortium name="The Broad Institute Genome Sequencing Center for Infectious Disease"/>
            <person name="Wu L."/>
            <person name="Ma J."/>
        </authorList>
    </citation>
    <scope>NUCLEOTIDE SEQUENCE [LARGE SCALE GENOMIC DNA]</scope>
    <source>
        <strain evidence="3">JCM 17137</strain>
    </source>
</reference>
<dbReference type="Proteomes" id="UP001500908">
    <property type="component" value="Unassembled WGS sequence"/>
</dbReference>
<name>A0ABP7FI36_9ACTN</name>
<proteinExistence type="predicted"/>